<feature type="non-terminal residue" evidence="2">
    <location>
        <position position="1"/>
    </location>
</feature>
<dbReference type="EMBL" id="ASPP01008908">
    <property type="protein sequence ID" value="ETO24866.1"/>
    <property type="molecule type" value="Genomic_DNA"/>
</dbReference>
<comment type="caution">
    <text evidence="2">The sequence shown here is derived from an EMBL/GenBank/DDBJ whole genome shotgun (WGS) entry which is preliminary data.</text>
</comment>
<name>X6NG00_RETFI</name>
<dbReference type="Proteomes" id="UP000023152">
    <property type="component" value="Unassembled WGS sequence"/>
</dbReference>
<dbReference type="AlphaFoldDB" id="X6NG00"/>
<evidence type="ECO:0000313" key="2">
    <source>
        <dbReference type="EMBL" id="ETO24866.1"/>
    </source>
</evidence>
<evidence type="ECO:0000256" key="1">
    <source>
        <dbReference type="SAM" id="MobiDB-lite"/>
    </source>
</evidence>
<feature type="compositionally biased region" description="Basic and acidic residues" evidence="1">
    <location>
        <begin position="62"/>
        <end position="81"/>
    </location>
</feature>
<evidence type="ECO:0000313" key="3">
    <source>
        <dbReference type="Proteomes" id="UP000023152"/>
    </source>
</evidence>
<organism evidence="2 3">
    <name type="scientific">Reticulomyxa filosa</name>
    <dbReference type="NCBI Taxonomy" id="46433"/>
    <lineage>
        <taxon>Eukaryota</taxon>
        <taxon>Sar</taxon>
        <taxon>Rhizaria</taxon>
        <taxon>Retaria</taxon>
        <taxon>Foraminifera</taxon>
        <taxon>Monothalamids</taxon>
        <taxon>Reticulomyxidae</taxon>
        <taxon>Reticulomyxa</taxon>
    </lineage>
</organism>
<feature type="region of interest" description="Disordered" evidence="1">
    <location>
        <begin position="62"/>
        <end position="84"/>
    </location>
</feature>
<gene>
    <name evidence="2" type="ORF">RFI_12289</name>
</gene>
<accession>X6NG00</accession>
<proteinExistence type="predicted"/>
<keyword evidence="3" id="KW-1185">Reference proteome</keyword>
<sequence length="190" mass="22549">VCGDLESVLKHLEQLERRILEHLFNIPSILAAIHNKKKSGCECFDVSPFLYVHLQSHMDCKEDDNNADEKGKEKHENEGKESLQQTLQPSKLMLLYGDEALCEFPCFLRHYRYLCSVVRYYKQVRCHGQVKKKLDFLLQYVESALEGSIWNRKLWQERETEQRLAQDHEITKQLLFFQSIQKKSCLFSYF</sequence>
<protein>
    <submittedName>
        <fullName evidence="2">Uncharacterized protein</fullName>
    </submittedName>
</protein>
<reference evidence="2 3" key="1">
    <citation type="journal article" date="2013" name="Curr. Biol.">
        <title>The Genome of the Foraminiferan Reticulomyxa filosa.</title>
        <authorList>
            <person name="Glockner G."/>
            <person name="Hulsmann N."/>
            <person name="Schleicher M."/>
            <person name="Noegel A.A."/>
            <person name="Eichinger L."/>
            <person name="Gallinger C."/>
            <person name="Pawlowski J."/>
            <person name="Sierra R."/>
            <person name="Euteneuer U."/>
            <person name="Pillet L."/>
            <person name="Moustafa A."/>
            <person name="Platzer M."/>
            <person name="Groth M."/>
            <person name="Szafranski K."/>
            <person name="Schliwa M."/>
        </authorList>
    </citation>
    <scope>NUCLEOTIDE SEQUENCE [LARGE SCALE GENOMIC DNA]</scope>
</reference>